<accession>A0A2W4QQF4</accession>
<comment type="caution">
    <text evidence="1">The sequence shown here is derived from an EMBL/GenBank/DDBJ whole genome shotgun (WGS) entry which is preliminary data.</text>
</comment>
<evidence type="ECO:0008006" key="3">
    <source>
        <dbReference type="Google" id="ProtNLM"/>
    </source>
</evidence>
<gene>
    <name evidence="1" type="ORF">DM484_22795</name>
</gene>
<dbReference type="Proteomes" id="UP000249396">
    <property type="component" value="Unassembled WGS sequence"/>
</dbReference>
<dbReference type="EMBL" id="QJPH01000458">
    <property type="protein sequence ID" value="PZN73366.1"/>
    <property type="molecule type" value="Genomic_DNA"/>
</dbReference>
<sequence>MPLSSGNAACAAGPAAPVGPVCQRPYLVRGDCGFGNDLGLCGLEARDQGYLFKLRLTAKVKRHIERCFFGGTWVDAGAGWEGMDGRLRLTGWDRERRVVILRRPLQDEVALTGQADGQQVLAFIEDGDAVKRYEYAVLVTSLPHGILTVAQLYRDRGDAGNSFDELKNQWGWGGFTTQGLHRCQLTARAVALALLPQLKAKTQLTD</sequence>
<organism evidence="1 2">
    <name type="scientific">Candidatus Methylumidiphilus alinenensis</name>
    <dbReference type="NCBI Taxonomy" id="2202197"/>
    <lineage>
        <taxon>Bacteria</taxon>
        <taxon>Pseudomonadati</taxon>
        <taxon>Pseudomonadota</taxon>
        <taxon>Gammaproteobacteria</taxon>
        <taxon>Methylococcales</taxon>
        <taxon>Candidatus Methylumidiphilus</taxon>
    </lineage>
</organism>
<evidence type="ECO:0000313" key="1">
    <source>
        <dbReference type="EMBL" id="PZN73366.1"/>
    </source>
</evidence>
<reference evidence="1 2" key="1">
    <citation type="journal article" date="2018" name="Aquat. Microb. Ecol.">
        <title>Gammaproteobacterial methanotrophs dominate.</title>
        <authorList>
            <person name="Rissanen A.J."/>
            <person name="Saarenheimo J."/>
            <person name="Tiirola M."/>
            <person name="Peura S."/>
            <person name="Aalto S.L."/>
            <person name="Karvinen A."/>
            <person name="Nykanen H."/>
        </authorList>
    </citation>
    <scope>NUCLEOTIDE SEQUENCE [LARGE SCALE GENOMIC DNA]</scope>
    <source>
        <strain evidence="1">AMbin10</strain>
    </source>
</reference>
<proteinExistence type="predicted"/>
<protein>
    <recommendedName>
        <fullName evidence="3">Transposase DDE domain-containing protein</fullName>
    </recommendedName>
</protein>
<evidence type="ECO:0000313" key="2">
    <source>
        <dbReference type="Proteomes" id="UP000249396"/>
    </source>
</evidence>
<name>A0A2W4QQF4_9GAMM</name>
<dbReference type="AlphaFoldDB" id="A0A2W4QQF4"/>